<feature type="compositionally biased region" description="Low complexity" evidence="1">
    <location>
        <begin position="39"/>
        <end position="51"/>
    </location>
</feature>
<dbReference type="Proteomes" id="UP000466345">
    <property type="component" value="Unassembled WGS sequence"/>
</dbReference>
<comment type="caution">
    <text evidence="4">The sequence shown here is derived from an EMBL/GenBank/DDBJ whole genome shotgun (WGS) entry which is preliminary data.</text>
</comment>
<protein>
    <recommendedName>
        <fullName evidence="3">DUF4232 domain-containing protein</fullName>
    </recommendedName>
</protein>
<sequence length="215" mass="21851">MNAPARPPRRGVTSALLAAAAVTAVLATSACETSGNDGAAAESSAPAADKPAGQDPADDSTAGDSGEIQTCAPASLKVTVTKPDLPGLDAERHFLVTVRNNGDATCTVWSYPYIKFDGARRPIAVIDETSGDPVDLAPGGQAYAGLQSMGGGMDTMDTNGIPVDFMSEYGGETESKPLGEPAGVSMPDTTPFDDGARVTYWTGATGSALDPLKNL</sequence>
<dbReference type="InterPro" id="IPR025326">
    <property type="entry name" value="DUF4232"/>
</dbReference>
<organism evidence="4 5">
    <name type="scientific">Streptomyces smaragdinus</name>
    <dbReference type="NCBI Taxonomy" id="2585196"/>
    <lineage>
        <taxon>Bacteria</taxon>
        <taxon>Bacillati</taxon>
        <taxon>Actinomycetota</taxon>
        <taxon>Actinomycetes</taxon>
        <taxon>Kitasatosporales</taxon>
        <taxon>Streptomycetaceae</taxon>
        <taxon>Streptomyces</taxon>
    </lineage>
</organism>
<evidence type="ECO:0000313" key="5">
    <source>
        <dbReference type="Proteomes" id="UP000466345"/>
    </source>
</evidence>
<gene>
    <name evidence="4" type="ORF">SRB5_04360</name>
</gene>
<feature type="signal peptide" evidence="2">
    <location>
        <begin position="1"/>
        <end position="30"/>
    </location>
</feature>
<dbReference type="AlphaFoldDB" id="A0A7K0CA54"/>
<dbReference type="PROSITE" id="PS51257">
    <property type="entry name" value="PROKAR_LIPOPROTEIN"/>
    <property type="match status" value="1"/>
</dbReference>
<feature type="domain" description="DUF4232" evidence="3">
    <location>
        <begin position="71"/>
        <end position="155"/>
    </location>
</feature>
<dbReference type="RefSeq" id="WP_153449640.1">
    <property type="nucleotide sequence ID" value="NZ_WEGJ01000001.1"/>
</dbReference>
<proteinExistence type="predicted"/>
<keyword evidence="2" id="KW-0732">Signal</keyword>
<accession>A0A7K0CA54</accession>
<evidence type="ECO:0000259" key="3">
    <source>
        <dbReference type="Pfam" id="PF14016"/>
    </source>
</evidence>
<evidence type="ECO:0000256" key="1">
    <source>
        <dbReference type="SAM" id="MobiDB-lite"/>
    </source>
</evidence>
<feature type="region of interest" description="Disordered" evidence="1">
    <location>
        <begin position="33"/>
        <end position="70"/>
    </location>
</feature>
<evidence type="ECO:0000313" key="4">
    <source>
        <dbReference type="EMBL" id="MQY10329.1"/>
    </source>
</evidence>
<dbReference type="OrthoDB" id="3823927at2"/>
<dbReference type="Pfam" id="PF14016">
    <property type="entry name" value="DUF4232"/>
    <property type="match status" value="1"/>
</dbReference>
<dbReference type="EMBL" id="WEGJ01000001">
    <property type="protein sequence ID" value="MQY10329.1"/>
    <property type="molecule type" value="Genomic_DNA"/>
</dbReference>
<reference evidence="4 5" key="1">
    <citation type="submission" date="2019-10" db="EMBL/GenBank/DDBJ databases">
        <title>Streptomyces smaragdinus sp. nov. and Streptomyces fabii sp. nov., isolated from the gut of fungus growing-termite Macrotermes natalensis.</title>
        <authorList>
            <person name="Schwitalla J."/>
            <person name="Benndorf R."/>
            <person name="Martin K."/>
            <person name="De Beer W."/>
            <person name="Kaster A.-K."/>
            <person name="Vollmers J."/>
            <person name="Poulsen M."/>
            <person name="Beemelmanns C."/>
        </authorList>
    </citation>
    <scope>NUCLEOTIDE SEQUENCE [LARGE SCALE GENOMIC DNA]</scope>
    <source>
        <strain evidence="4 5">RB5</strain>
    </source>
</reference>
<name>A0A7K0CA54_9ACTN</name>
<evidence type="ECO:0000256" key="2">
    <source>
        <dbReference type="SAM" id="SignalP"/>
    </source>
</evidence>
<feature type="chain" id="PRO_5038400478" description="DUF4232 domain-containing protein" evidence="2">
    <location>
        <begin position="31"/>
        <end position="215"/>
    </location>
</feature>
<keyword evidence="5" id="KW-1185">Reference proteome</keyword>